<dbReference type="PANTHER" id="PTHR21677">
    <property type="entry name" value="CRAMPED PROTEIN"/>
    <property type="match status" value="1"/>
</dbReference>
<dbReference type="AlphaFoldDB" id="A0A2G5DX38"/>
<dbReference type="GO" id="GO:0003682">
    <property type="term" value="F:chromatin binding"/>
    <property type="evidence" value="ECO:0007669"/>
    <property type="project" value="InterPro"/>
</dbReference>
<organism evidence="1 2">
    <name type="scientific">Aquilegia coerulea</name>
    <name type="common">Rocky mountain columbine</name>
    <dbReference type="NCBI Taxonomy" id="218851"/>
    <lineage>
        <taxon>Eukaryota</taxon>
        <taxon>Viridiplantae</taxon>
        <taxon>Streptophyta</taxon>
        <taxon>Embryophyta</taxon>
        <taxon>Tracheophyta</taxon>
        <taxon>Spermatophyta</taxon>
        <taxon>Magnoliopsida</taxon>
        <taxon>Ranunculales</taxon>
        <taxon>Ranunculaceae</taxon>
        <taxon>Thalictroideae</taxon>
        <taxon>Aquilegia</taxon>
    </lineage>
</organism>
<dbReference type="GO" id="GO:0007389">
    <property type="term" value="P:pattern specification process"/>
    <property type="evidence" value="ECO:0007669"/>
    <property type="project" value="TreeGrafter"/>
</dbReference>
<sequence length="485" mass="52856">MKTAKKQPQTSSSETSVIQSNVGISIGSTKVKALRKKPGGRQRKRTGINDACLIEKENHAPSKAQKVCKQFPFIGTCLPETQNAVPTLEEEGRQVLQSSARMKVQLFPIDVTTQQELEKGGYNPHLELTVSRRKKISSVLRHLKSKWGSVYNMGEIMLFPYHIQLENLAGERRWTSEDTETSAADVYTSIGSPAIFRLRYGWFPSSMSLSTPFTSSLFKDCLQNENIKQGESINVEVSEVERQQCDTVTKECAPISYSDSPNAVQVECMRSDRADEPLENSRNGRGLAPSSSIWTDSLTNISIGGLLSEASLHAAPNQTDPVPAGNNSYLQIPFSCDSFDAAIAAHIYRHTQDPQRVSNGSQSSFLDADETRHAFTFPKSASLGKDAISSSKSTTSVSCIQEGNTQAGCKQNHTSQSTQEMNNVSSSLGKGGITLTDSLGPLDLGLSSRQLISGENISLSSFLAKSLDANCSLFRRDISLELAPS</sequence>
<dbReference type="EMBL" id="KZ305031">
    <property type="protein sequence ID" value="PIA47817.1"/>
    <property type="molecule type" value="Genomic_DNA"/>
</dbReference>
<dbReference type="OrthoDB" id="745018at2759"/>
<evidence type="ECO:0000313" key="2">
    <source>
        <dbReference type="Proteomes" id="UP000230069"/>
    </source>
</evidence>
<dbReference type="InterPro" id="IPR055315">
    <property type="entry name" value="Cramped-like"/>
</dbReference>
<protein>
    <recommendedName>
        <fullName evidence="3">TSL-kinase interacting protein 1</fullName>
    </recommendedName>
</protein>
<evidence type="ECO:0000313" key="1">
    <source>
        <dbReference type="EMBL" id="PIA47817.1"/>
    </source>
</evidence>
<dbReference type="Proteomes" id="UP000230069">
    <property type="component" value="Unassembled WGS sequence"/>
</dbReference>
<dbReference type="InParanoid" id="A0A2G5DX38"/>
<dbReference type="STRING" id="218851.A0A2G5DX38"/>
<dbReference type="PANTHER" id="PTHR21677:SF4">
    <property type="entry name" value="TSL-KINASE INTERACTING-LIKE PROTEIN"/>
    <property type="match status" value="1"/>
</dbReference>
<accession>A0A2G5DX38</accession>
<evidence type="ECO:0008006" key="3">
    <source>
        <dbReference type="Google" id="ProtNLM"/>
    </source>
</evidence>
<name>A0A2G5DX38_AQUCA</name>
<gene>
    <name evidence="1" type="ORF">AQUCO_01400422v1</name>
</gene>
<keyword evidence="2" id="KW-1185">Reference proteome</keyword>
<proteinExistence type="predicted"/>
<reference evidence="1 2" key="1">
    <citation type="submission" date="2017-09" db="EMBL/GenBank/DDBJ databases">
        <title>WGS assembly of Aquilegia coerulea Goldsmith.</title>
        <authorList>
            <person name="Hodges S."/>
            <person name="Kramer E."/>
            <person name="Nordborg M."/>
            <person name="Tomkins J."/>
            <person name="Borevitz J."/>
            <person name="Derieg N."/>
            <person name="Yan J."/>
            <person name="Mihaltcheva S."/>
            <person name="Hayes R.D."/>
            <person name="Rokhsar D."/>
        </authorList>
    </citation>
    <scope>NUCLEOTIDE SEQUENCE [LARGE SCALE GENOMIC DNA]</scope>
    <source>
        <strain evidence="2">cv. Goldsmith</strain>
    </source>
</reference>
<dbReference type="GO" id="GO:0005634">
    <property type="term" value="C:nucleus"/>
    <property type="evidence" value="ECO:0007669"/>
    <property type="project" value="TreeGrafter"/>
</dbReference>